<feature type="compositionally biased region" description="Low complexity" evidence="1">
    <location>
        <begin position="389"/>
        <end position="415"/>
    </location>
</feature>
<dbReference type="AlphaFoldDB" id="A0A9P1H5S3"/>
<feature type="compositionally biased region" description="Basic and acidic residues" evidence="1">
    <location>
        <begin position="204"/>
        <end position="213"/>
    </location>
</feature>
<evidence type="ECO:0000256" key="1">
    <source>
        <dbReference type="SAM" id="MobiDB-lite"/>
    </source>
</evidence>
<sequence>MLSRPSCRLHITRPNRFHRFLKAKIQVQVNSREPACGAGQPADAVPLGGYGGEFSRLARDVAGPTARQRPPPMDLTSTNRRYSYLKHYSKAIGPLDSLSPLPGDRSSVEMHKQGKRRSVIVATDNPNPRLATVQGSFDIPPASDGCEIYSLDHIDHDADETLVGEGFQLSPKGLPNSPPPHLYSGYTSSLYSDAGPARPHQSQARHEPEHGYDKDDEPVSPSTAPKGIQRVSTHSTYSNYNDMEDYAIKDMYHATVGQIAASTRGSTSSTAAQAPSPSPSSKRTSWAHVQSQSIGHRRPASVQSNSTFGGASGQTFGRPGRPVAPVLTSTFEEDEDVRPGYMSRLLRRRSVVYEKSPAWTPAPAPETTAPMFAPALPNLVPSRPPPSTPTSGSTGTATPTATAPRAGTDAAAASTKPKKRVSKFGAGLQGLVAQAKKGAEMLTKSERRKLGLRHKIRVLPE</sequence>
<evidence type="ECO:0000313" key="2">
    <source>
        <dbReference type="EMBL" id="CAI4216456.1"/>
    </source>
</evidence>
<feature type="region of interest" description="Disordered" evidence="1">
    <location>
        <begin position="166"/>
        <end position="236"/>
    </location>
</feature>
<dbReference type="Proteomes" id="UP000838763">
    <property type="component" value="Unassembled WGS sequence"/>
</dbReference>
<feature type="compositionally biased region" description="Low complexity" evidence="1">
    <location>
        <begin position="263"/>
        <end position="281"/>
    </location>
</feature>
<gene>
    <name evidence="2" type="ORF">PPNO1_LOCUS6110</name>
</gene>
<comment type="caution">
    <text evidence="2">The sequence shown here is derived from an EMBL/GenBank/DDBJ whole genome shotgun (WGS) entry which is preliminary data.</text>
</comment>
<organism evidence="2 3">
    <name type="scientific">Parascedosporium putredinis</name>
    <dbReference type="NCBI Taxonomy" id="1442378"/>
    <lineage>
        <taxon>Eukaryota</taxon>
        <taxon>Fungi</taxon>
        <taxon>Dikarya</taxon>
        <taxon>Ascomycota</taxon>
        <taxon>Pezizomycotina</taxon>
        <taxon>Sordariomycetes</taxon>
        <taxon>Hypocreomycetidae</taxon>
        <taxon>Microascales</taxon>
        <taxon>Microascaceae</taxon>
        <taxon>Parascedosporium</taxon>
    </lineage>
</organism>
<accession>A0A9P1H5S3</accession>
<feature type="compositionally biased region" description="Low complexity" evidence="1">
    <location>
        <begin position="357"/>
        <end position="375"/>
    </location>
</feature>
<dbReference type="EMBL" id="CALLCH030000015">
    <property type="protein sequence ID" value="CAI4216456.1"/>
    <property type="molecule type" value="Genomic_DNA"/>
</dbReference>
<evidence type="ECO:0000313" key="3">
    <source>
        <dbReference type="Proteomes" id="UP000838763"/>
    </source>
</evidence>
<protein>
    <submittedName>
        <fullName evidence="2">Uncharacterized protein</fullName>
    </submittedName>
</protein>
<feature type="compositionally biased region" description="Polar residues" evidence="1">
    <location>
        <begin position="301"/>
        <end position="315"/>
    </location>
</feature>
<feature type="compositionally biased region" description="Polar residues" evidence="1">
    <location>
        <begin position="282"/>
        <end position="294"/>
    </location>
</feature>
<feature type="region of interest" description="Disordered" evidence="1">
    <location>
        <begin position="263"/>
        <end position="323"/>
    </location>
</feature>
<reference evidence="2" key="1">
    <citation type="submission" date="2022-11" db="EMBL/GenBank/DDBJ databases">
        <authorList>
            <person name="Scott C."/>
            <person name="Bruce N."/>
        </authorList>
    </citation>
    <scope>NUCLEOTIDE SEQUENCE</scope>
</reference>
<name>A0A9P1H5S3_9PEZI</name>
<feature type="region of interest" description="Disordered" evidence="1">
    <location>
        <begin position="357"/>
        <end position="426"/>
    </location>
</feature>
<proteinExistence type="predicted"/>
<keyword evidence="3" id="KW-1185">Reference proteome</keyword>